<dbReference type="CDD" id="cd00867">
    <property type="entry name" value="Trans_IPPS"/>
    <property type="match status" value="1"/>
</dbReference>
<dbReference type="PANTHER" id="PTHR11525">
    <property type="entry name" value="FARNESYL-PYROPHOSPHATE SYNTHETASE"/>
    <property type="match status" value="1"/>
</dbReference>
<comment type="pathway">
    <text evidence="5">Pheromone biosynthesis.</text>
</comment>
<dbReference type="SMR" id="A0A411EX07"/>
<evidence type="ECO:0000256" key="2">
    <source>
        <dbReference type="ARBA" id="ARBA00022679"/>
    </source>
</evidence>
<keyword evidence="2 6" id="KW-0808">Transferase</keyword>
<dbReference type="InterPro" id="IPR000092">
    <property type="entry name" value="Polyprenyl_synt"/>
</dbReference>
<evidence type="ECO:0000313" key="7">
    <source>
        <dbReference type="EMBL" id="QBA82488.1"/>
    </source>
</evidence>
<dbReference type="OrthoDB" id="6759656at2759"/>
<sequence length="377" mass="43781">MIPKTLGNFTGYVLRIALNKKHVNVRHKLDTDIGKYYQTLNDVVIPECMEFVKDAQGLPQRMKECIGYTTPYCYEGWNFCVELLYKTVADKPHQTEENLKKMRILRVLSDMSHSMHFILDDYADKAEFRQGKKIWASICEGGQEAAIYDTFTVNYLINCMLQRHFRNDPGFTKMCEMFSWVNGNSGIGQVLDILDHKNSDFSDYASWKNKVEYKSRNTMCAFPVLGLLHAGLTCNDLIHKTMDIFGDYGLMFQVWNDFMDFYSVQEESGKGNYDCKNNVKTWATITAMSHFNPAQAKEFRDCYGTNDPAKRSRVRELFDEIDLPRKYLDYLRNIRVTVEKKISELSDARVRDASTSYLEWLHGNGHHDVELEILKAP</sequence>
<dbReference type="AlphaFoldDB" id="A0A411EX07"/>
<dbReference type="SUPFAM" id="SSF48576">
    <property type="entry name" value="Terpenoid synthases"/>
    <property type="match status" value="1"/>
</dbReference>
<comment type="cofactor">
    <cofactor evidence="1">
        <name>Mg(2+)</name>
        <dbReference type="ChEBI" id="CHEBI:18420"/>
    </cofactor>
</comment>
<reference evidence="7" key="1">
    <citation type="submission" date="2018-01" db="EMBL/GenBank/DDBJ databases">
        <title>A terpene synthase of the pheromone precursor of brown marmorated stink bug Halyomorpha halys.</title>
        <authorList>
            <person name="Lancaster J."/>
            <person name="Khrimian A."/>
            <person name="Luck K."/>
            <person name="Kollner T.G."/>
            <person name="Tholl D."/>
        </authorList>
    </citation>
    <scope>NUCLEOTIDE SEQUENCE</scope>
</reference>
<evidence type="ECO:0000256" key="5">
    <source>
        <dbReference type="ARBA" id="ARBA00033740"/>
    </source>
</evidence>
<protein>
    <submittedName>
        <fullName evidence="7">Terpene synthase 2</fullName>
    </submittedName>
</protein>
<name>A0A411EX07_HALHY</name>
<dbReference type="EMBL" id="MG870388">
    <property type="protein sequence ID" value="QBA82488.1"/>
    <property type="molecule type" value="mRNA"/>
</dbReference>
<dbReference type="InterPro" id="IPR039702">
    <property type="entry name" value="FPS1-like"/>
</dbReference>
<evidence type="ECO:0000256" key="6">
    <source>
        <dbReference type="RuleBase" id="RU004466"/>
    </source>
</evidence>
<accession>A0A411EX07</accession>
<dbReference type="GO" id="GO:0004161">
    <property type="term" value="F:dimethylallyltranstransferase activity"/>
    <property type="evidence" value="ECO:0007669"/>
    <property type="project" value="TreeGrafter"/>
</dbReference>
<dbReference type="InterPro" id="IPR008949">
    <property type="entry name" value="Isoprenoid_synthase_dom_sf"/>
</dbReference>
<dbReference type="GO" id="GO:0004337">
    <property type="term" value="F:(2E,6E)-farnesyl diphosphate synthase activity"/>
    <property type="evidence" value="ECO:0007669"/>
    <property type="project" value="TreeGrafter"/>
</dbReference>
<dbReference type="GO" id="GO:0005737">
    <property type="term" value="C:cytoplasm"/>
    <property type="evidence" value="ECO:0007669"/>
    <property type="project" value="TreeGrafter"/>
</dbReference>
<organism evidence="7">
    <name type="scientific">Halyomorpha halys</name>
    <name type="common">Brown marmorated stink bug</name>
    <name type="synonym">Pentatoma halys</name>
    <dbReference type="NCBI Taxonomy" id="286706"/>
    <lineage>
        <taxon>Eukaryota</taxon>
        <taxon>Metazoa</taxon>
        <taxon>Ecdysozoa</taxon>
        <taxon>Arthropoda</taxon>
        <taxon>Hexapoda</taxon>
        <taxon>Insecta</taxon>
        <taxon>Pterygota</taxon>
        <taxon>Neoptera</taxon>
        <taxon>Paraneoptera</taxon>
        <taxon>Hemiptera</taxon>
        <taxon>Heteroptera</taxon>
        <taxon>Panheteroptera</taxon>
        <taxon>Pentatomomorpha</taxon>
        <taxon>Pentatomoidea</taxon>
        <taxon>Pentatomidae</taxon>
        <taxon>Pentatominae</taxon>
        <taxon>Halyomorpha</taxon>
    </lineage>
</organism>
<gene>
    <name evidence="7" type="primary">TPS2</name>
</gene>
<evidence type="ECO:0000256" key="3">
    <source>
        <dbReference type="ARBA" id="ARBA00022723"/>
    </source>
</evidence>
<dbReference type="GO" id="GO:0042811">
    <property type="term" value="P:pheromone biosynthetic process"/>
    <property type="evidence" value="ECO:0007669"/>
    <property type="project" value="UniProtKB-ARBA"/>
</dbReference>
<evidence type="ECO:0000256" key="4">
    <source>
        <dbReference type="ARBA" id="ARBA00022842"/>
    </source>
</evidence>
<proteinExistence type="evidence at transcript level"/>
<dbReference type="GO" id="GO:0046872">
    <property type="term" value="F:metal ion binding"/>
    <property type="evidence" value="ECO:0007669"/>
    <property type="project" value="UniProtKB-KW"/>
</dbReference>
<dbReference type="Gene3D" id="1.10.600.10">
    <property type="entry name" value="Farnesyl Diphosphate Synthase"/>
    <property type="match status" value="1"/>
</dbReference>
<keyword evidence="4" id="KW-0460">Magnesium</keyword>
<dbReference type="GO" id="GO:0045337">
    <property type="term" value="P:farnesyl diphosphate biosynthetic process"/>
    <property type="evidence" value="ECO:0007669"/>
    <property type="project" value="TreeGrafter"/>
</dbReference>
<evidence type="ECO:0000256" key="1">
    <source>
        <dbReference type="ARBA" id="ARBA00001946"/>
    </source>
</evidence>
<dbReference type="Pfam" id="PF00348">
    <property type="entry name" value="polyprenyl_synt"/>
    <property type="match status" value="1"/>
</dbReference>
<keyword evidence="3" id="KW-0479">Metal-binding</keyword>
<dbReference type="PANTHER" id="PTHR11525:SF0">
    <property type="entry name" value="FARNESYL PYROPHOSPHATE SYNTHASE"/>
    <property type="match status" value="1"/>
</dbReference>
<comment type="similarity">
    <text evidence="6">Belongs to the FPP/GGPP synthase family.</text>
</comment>